<feature type="transmembrane region" description="Helical" evidence="6">
    <location>
        <begin position="163"/>
        <end position="189"/>
    </location>
</feature>
<comment type="caution">
    <text evidence="8">The sequence shown here is derived from an EMBL/GenBank/DDBJ whole genome shotgun (WGS) entry which is preliminary data.</text>
</comment>
<dbReference type="PANTHER" id="PTHR30177">
    <property type="entry name" value="GLYCINE BETAINE/L-PROLINE TRANSPORT SYSTEM PERMEASE PROTEIN PROW"/>
    <property type="match status" value="1"/>
</dbReference>
<evidence type="ECO:0000256" key="4">
    <source>
        <dbReference type="ARBA" id="ARBA00022989"/>
    </source>
</evidence>
<gene>
    <name evidence="8" type="ORF">FNH04_33755</name>
</gene>
<dbReference type="PROSITE" id="PS50928">
    <property type="entry name" value="ABC_TM1"/>
    <property type="match status" value="1"/>
</dbReference>
<organism evidence="8 9">
    <name type="scientific">Streptomyces phyllanthi</name>
    <dbReference type="NCBI Taxonomy" id="1803180"/>
    <lineage>
        <taxon>Bacteria</taxon>
        <taxon>Bacillati</taxon>
        <taxon>Actinomycetota</taxon>
        <taxon>Actinomycetes</taxon>
        <taxon>Kitasatosporales</taxon>
        <taxon>Streptomycetaceae</taxon>
        <taxon>Streptomyces</taxon>
    </lineage>
</organism>
<dbReference type="EMBL" id="VJZE01000350">
    <property type="protein sequence ID" value="MPY44691.1"/>
    <property type="molecule type" value="Genomic_DNA"/>
</dbReference>
<dbReference type="CDD" id="cd06261">
    <property type="entry name" value="TM_PBP2"/>
    <property type="match status" value="1"/>
</dbReference>
<comment type="subcellular location">
    <subcellularLocation>
        <location evidence="6">Cell membrane</location>
        <topology evidence="6">Multi-pass membrane protein</topology>
    </subcellularLocation>
    <subcellularLocation>
        <location evidence="1">Membrane</location>
        <topology evidence="1">Multi-pass membrane protein</topology>
    </subcellularLocation>
</comment>
<dbReference type="PANTHER" id="PTHR30177:SF4">
    <property type="entry name" value="OSMOPROTECTANT IMPORT PERMEASE PROTEIN OSMW"/>
    <property type="match status" value="1"/>
</dbReference>
<accession>A0A5N8WB44</accession>
<evidence type="ECO:0000256" key="2">
    <source>
        <dbReference type="ARBA" id="ARBA00022448"/>
    </source>
</evidence>
<feature type="transmembrane region" description="Helical" evidence="6">
    <location>
        <begin position="106"/>
        <end position="127"/>
    </location>
</feature>
<feature type="transmembrane region" description="Helical" evidence="6">
    <location>
        <begin position="80"/>
        <end position="100"/>
    </location>
</feature>
<dbReference type="GO" id="GO:0031460">
    <property type="term" value="P:glycine betaine transport"/>
    <property type="evidence" value="ECO:0007669"/>
    <property type="project" value="TreeGrafter"/>
</dbReference>
<dbReference type="AlphaFoldDB" id="A0A5N8WB44"/>
<protein>
    <submittedName>
        <fullName evidence="8">ABC transporter permease</fullName>
    </submittedName>
</protein>
<reference evidence="8 9" key="1">
    <citation type="submission" date="2019-07" db="EMBL/GenBank/DDBJ databases">
        <title>New species of Amycolatopsis and Streptomyces.</title>
        <authorList>
            <person name="Duangmal K."/>
            <person name="Teo W.F.A."/>
            <person name="Lipun K."/>
        </authorList>
    </citation>
    <scope>NUCLEOTIDE SEQUENCE [LARGE SCALE GENOMIC DNA]</scope>
    <source>
        <strain evidence="8 9">TISTR 2346</strain>
    </source>
</reference>
<feature type="domain" description="ABC transmembrane type-1" evidence="7">
    <location>
        <begin position="49"/>
        <end position="228"/>
    </location>
</feature>
<keyword evidence="5 6" id="KW-0472">Membrane</keyword>
<dbReference type="Proteomes" id="UP000326979">
    <property type="component" value="Unassembled WGS sequence"/>
</dbReference>
<evidence type="ECO:0000256" key="6">
    <source>
        <dbReference type="RuleBase" id="RU363032"/>
    </source>
</evidence>
<evidence type="ECO:0000259" key="7">
    <source>
        <dbReference type="PROSITE" id="PS50928"/>
    </source>
</evidence>
<evidence type="ECO:0000256" key="1">
    <source>
        <dbReference type="ARBA" id="ARBA00004141"/>
    </source>
</evidence>
<dbReference type="SUPFAM" id="SSF161098">
    <property type="entry name" value="MetI-like"/>
    <property type="match status" value="1"/>
</dbReference>
<evidence type="ECO:0000313" key="9">
    <source>
        <dbReference type="Proteomes" id="UP000326979"/>
    </source>
</evidence>
<dbReference type="InterPro" id="IPR000515">
    <property type="entry name" value="MetI-like"/>
</dbReference>
<proteinExistence type="inferred from homology"/>
<name>A0A5N8WB44_9ACTN</name>
<dbReference type="GO" id="GO:0055085">
    <property type="term" value="P:transmembrane transport"/>
    <property type="evidence" value="ECO:0007669"/>
    <property type="project" value="InterPro"/>
</dbReference>
<keyword evidence="4 6" id="KW-1133">Transmembrane helix</keyword>
<keyword evidence="3 6" id="KW-0812">Transmembrane</keyword>
<evidence type="ECO:0000256" key="3">
    <source>
        <dbReference type="ARBA" id="ARBA00022692"/>
    </source>
</evidence>
<dbReference type="Pfam" id="PF00528">
    <property type="entry name" value="BPD_transp_1"/>
    <property type="match status" value="1"/>
</dbReference>
<keyword evidence="9" id="KW-1185">Reference proteome</keyword>
<dbReference type="InterPro" id="IPR051204">
    <property type="entry name" value="ABC_transp_perm/SBD"/>
</dbReference>
<keyword evidence="2 6" id="KW-0813">Transport</keyword>
<evidence type="ECO:0000313" key="8">
    <source>
        <dbReference type="EMBL" id="MPY44691.1"/>
    </source>
</evidence>
<feature type="transmembrane region" description="Helical" evidence="6">
    <location>
        <begin position="53"/>
        <end position="73"/>
    </location>
</feature>
<sequence>MRCFSVQPHVSGFSGEVRRVSERRNCLVANDWICGEYVRSRGQELVDATVQHVGITAVSVVLGVLVSFPLALLARRRRSFAGAVLGLTTVLYTIPSLAMFSLLLPLFGLSASLVITGLVLYSLTILVRNILAGLQAVPEEAVEAARGMGYGPVRLLWEVELPLALPALLAGVRIATVSTVALTTVGAIVDYGGLGTLILDGLDSTFKAQVLTASVLCVLLALVADLLLLGLQRLLTPWTRATRTPRIRRRPVAVKVAEPA</sequence>
<feature type="transmembrane region" description="Helical" evidence="6">
    <location>
        <begin position="209"/>
        <end position="231"/>
    </location>
</feature>
<evidence type="ECO:0000256" key="5">
    <source>
        <dbReference type="ARBA" id="ARBA00023136"/>
    </source>
</evidence>
<dbReference type="Gene3D" id="1.10.3720.10">
    <property type="entry name" value="MetI-like"/>
    <property type="match status" value="1"/>
</dbReference>
<dbReference type="GO" id="GO:0005886">
    <property type="term" value="C:plasma membrane"/>
    <property type="evidence" value="ECO:0007669"/>
    <property type="project" value="UniProtKB-SubCell"/>
</dbReference>
<dbReference type="InterPro" id="IPR035906">
    <property type="entry name" value="MetI-like_sf"/>
</dbReference>
<dbReference type="OrthoDB" id="3233284at2"/>
<comment type="similarity">
    <text evidence="6">Belongs to the binding-protein-dependent transport system permease family.</text>
</comment>